<dbReference type="Proteomes" id="UP000712600">
    <property type="component" value="Unassembled WGS sequence"/>
</dbReference>
<dbReference type="AlphaFoldDB" id="A0A8S9PRW1"/>
<evidence type="ECO:0000313" key="2">
    <source>
        <dbReference type="Proteomes" id="UP000712600"/>
    </source>
</evidence>
<gene>
    <name evidence="1" type="ORF">F2Q69_00050674</name>
</gene>
<accession>A0A8S9PRW1</accession>
<proteinExistence type="predicted"/>
<dbReference type="EMBL" id="QGKX02001347">
    <property type="protein sequence ID" value="KAF3522600.1"/>
    <property type="molecule type" value="Genomic_DNA"/>
</dbReference>
<sequence>MKGHSAFHLAIPRNVTLEFVYMLVSVKLIDINIKDTFGMTLFDIIKHKPHFPTLDLVSMVGLIQRDVQLSCSRPSQVWSRFTRKYRGNVCNLKS</sequence>
<protein>
    <submittedName>
        <fullName evidence="1">Uncharacterized protein</fullName>
    </submittedName>
</protein>
<organism evidence="1 2">
    <name type="scientific">Brassica cretica</name>
    <name type="common">Mustard</name>
    <dbReference type="NCBI Taxonomy" id="69181"/>
    <lineage>
        <taxon>Eukaryota</taxon>
        <taxon>Viridiplantae</taxon>
        <taxon>Streptophyta</taxon>
        <taxon>Embryophyta</taxon>
        <taxon>Tracheophyta</taxon>
        <taxon>Spermatophyta</taxon>
        <taxon>Magnoliopsida</taxon>
        <taxon>eudicotyledons</taxon>
        <taxon>Gunneridae</taxon>
        <taxon>Pentapetalae</taxon>
        <taxon>rosids</taxon>
        <taxon>malvids</taxon>
        <taxon>Brassicales</taxon>
        <taxon>Brassicaceae</taxon>
        <taxon>Brassiceae</taxon>
        <taxon>Brassica</taxon>
    </lineage>
</organism>
<evidence type="ECO:0000313" key="1">
    <source>
        <dbReference type="EMBL" id="KAF3522600.1"/>
    </source>
</evidence>
<reference evidence="1" key="1">
    <citation type="submission" date="2019-12" db="EMBL/GenBank/DDBJ databases">
        <title>Genome sequencing and annotation of Brassica cretica.</title>
        <authorList>
            <person name="Studholme D.J."/>
            <person name="Sarris P."/>
        </authorList>
    </citation>
    <scope>NUCLEOTIDE SEQUENCE</scope>
    <source>
        <strain evidence="1">PFS-109/04</strain>
        <tissue evidence="1">Leaf</tissue>
    </source>
</reference>
<name>A0A8S9PRW1_BRACR</name>
<comment type="caution">
    <text evidence="1">The sequence shown here is derived from an EMBL/GenBank/DDBJ whole genome shotgun (WGS) entry which is preliminary data.</text>
</comment>